<sequence>MKLSLGIFFLTTGALSVALTLPATLTKKQPENGNTPDLALANESRSIGNATGPGEITHMPPLLQKRDALSPGCDAEKKGHPKYCWSSCNTATHEAIYDDHRKVGSPWCWLVNGGPRDWVKCNDPSDCDAQWSSLKCSTDHSHYGMCGSKSGYQQ</sequence>
<dbReference type="AlphaFoldDB" id="A0A9W9KCE9"/>
<feature type="signal peptide" evidence="1">
    <location>
        <begin position="1"/>
        <end position="16"/>
    </location>
</feature>
<protein>
    <submittedName>
        <fullName evidence="2">Uncharacterized protein</fullName>
    </submittedName>
</protein>
<gene>
    <name evidence="2" type="ORF">NUU61_003502</name>
</gene>
<dbReference type="RefSeq" id="XP_056512111.1">
    <property type="nucleotide sequence ID" value="XM_056654084.1"/>
</dbReference>
<evidence type="ECO:0000256" key="1">
    <source>
        <dbReference type="SAM" id="SignalP"/>
    </source>
</evidence>
<reference evidence="2" key="1">
    <citation type="submission" date="2022-11" db="EMBL/GenBank/DDBJ databases">
        <authorList>
            <person name="Petersen C."/>
        </authorList>
    </citation>
    <scope>NUCLEOTIDE SEQUENCE</scope>
    <source>
        <strain evidence="2">IBT 34128</strain>
    </source>
</reference>
<dbReference type="Proteomes" id="UP001141434">
    <property type="component" value="Unassembled WGS sequence"/>
</dbReference>
<keyword evidence="1" id="KW-0732">Signal</keyword>
<reference evidence="2" key="2">
    <citation type="journal article" date="2023" name="IMA Fungus">
        <title>Comparative genomic study of the Penicillium genus elucidates a diverse pangenome and 15 lateral gene transfer events.</title>
        <authorList>
            <person name="Petersen C."/>
            <person name="Sorensen T."/>
            <person name="Nielsen M.R."/>
            <person name="Sondergaard T.E."/>
            <person name="Sorensen J.L."/>
            <person name="Fitzpatrick D.A."/>
            <person name="Frisvad J.C."/>
            <person name="Nielsen K.L."/>
        </authorList>
    </citation>
    <scope>NUCLEOTIDE SEQUENCE</scope>
    <source>
        <strain evidence="2">IBT 34128</strain>
    </source>
</reference>
<proteinExistence type="predicted"/>
<evidence type="ECO:0000313" key="2">
    <source>
        <dbReference type="EMBL" id="KAJ5101280.1"/>
    </source>
</evidence>
<feature type="chain" id="PRO_5040770790" evidence="1">
    <location>
        <begin position="17"/>
        <end position="154"/>
    </location>
</feature>
<evidence type="ECO:0000313" key="3">
    <source>
        <dbReference type="Proteomes" id="UP001141434"/>
    </source>
</evidence>
<dbReference type="EMBL" id="JAPMSZ010000005">
    <property type="protein sequence ID" value="KAJ5101280.1"/>
    <property type="molecule type" value="Genomic_DNA"/>
</dbReference>
<name>A0A9W9KCE9_9EURO</name>
<comment type="caution">
    <text evidence="2">The sequence shown here is derived from an EMBL/GenBank/DDBJ whole genome shotgun (WGS) entry which is preliminary data.</text>
</comment>
<organism evidence="2 3">
    <name type="scientific">Penicillium alfredii</name>
    <dbReference type="NCBI Taxonomy" id="1506179"/>
    <lineage>
        <taxon>Eukaryota</taxon>
        <taxon>Fungi</taxon>
        <taxon>Dikarya</taxon>
        <taxon>Ascomycota</taxon>
        <taxon>Pezizomycotina</taxon>
        <taxon>Eurotiomycetes</taxon>
        <taxon>Eurotiomycetidae</taxon>
        <taxon>Eurotiales</taxon>
        <taxon>Aspergillaceae</taxon>
        <taxon>Penicillium</taxon>
    </lineage>
</organism>
<dbReference type="GeneID" id="81393252"/>
<keyword evidence="3" id="KW-1185">Reference proteome</keyword>
<accession>A0A9W9KCE9</accession>